<dbReference type="GO" id="GO:0003735">
    <property type="term" value="F:structural constituent of ribosome"/>
    <property type="evidence" value="ECO:0007669"/>
    <property type="project" value="InterPro"/>
</dbReference>
<dbReference type="HOGENOM" id="CLU_027515_0_1_1"/>
<accession>A0A093UU25</accession>
<proteinExistence type="inferred from homology"/>
<keyword evidence="2 5" id="KW-0689">Ribosomal protein</keyword>
<dbReference type="AlphaFoldDB" id="A0A093UU25"/>
<protein>
    <submittedName>
        <fullName evidence="5">37S ribosomal protein MRP2, mitochondrial</fullName>
    </submittedName>
</protein>
<name>A0A093UU25_TALMA</name>
<dbReference type="eggNOG" id="ENOG502SGUN">
    <property type="taxonomic scope" value="Eukaryota"/>
</dbReference>
<dbReference type="GO" id="GO:0005634">
    <property type="term" value="C:nucleus"/>
    <property type="evidence" value="ECO:0007669"/>
    <property type="project" value="TreeGrafter"/>
</dbReference>
<dbReference type="GO" id="GO:0005840">
    <property type="term" value="C:ribosome"/>
    <property type="evidence" value="ECO:0007669"/>
    <property type="project" value="UniProtKB-KW"/>
</dbReference>
<dbReference type="Gene3D" id="1.10.287.1480">
    <property type="match status" value="1"/>
</dbReference>
<dbReference type="GO" id="GO:0035197">
    <property type="term" value="F:siRNA binding"/>
    <property type="evidence" value="ECO:0007669"/>
    <property type="project" value="TreeGrafter"/>
</dbReference>
<evidence type="ECO:0000259" key="4">
    <source>
        <dbReference type="Pfam" id="PF22749"/>
    </source>
</evidence>
<dbReference type="SUPFAM" id="SSF57716">
    <property type="entry name" value="Glucocorticoid receptor-like (DNA-binding domain)"/>
    <property type="match status" value="1"/>
</dbReference>
<comment type="caution">
    <text evidence="5">The sequence shown here is derived from an EMBL/GenBank/DDBJ whole genome shotgun (WGS) entry which is preliminary data.</text>
</comment>
<evidence type="ECO:0000256" key="3">
    <source>
        <dbReference type="ARBA" id="ARBA00023274"/>
    </source>
</evidence>
<keyword evidence="3" id="KW-0687">Ribonucleoprotein</keyword>
<feature type="domain" description="Arb2" evidence="4">
    <location>
        <begin position="146"/>
        <end position="437"/>
    </location>
</feature>
<dbReference type="PANTHER" id="PTHR21357">
    <property type="entry name" value="FAM172 FAMILY PROTEIN HOMOLOG CG10038"/>
    <property type="match status" value="1"/>
</dbReference>
<gene>
    <name evidence="5" type="ORF">GQ26_0350300</name>
</gene>
<evidence type="ECO:0000256" key="1">
    <source>
        <dbReference type="ARBA" id="ARBA00009083"/>
    </source>
</evidence>
<reference evidence="5" key="2">
    <citation type="journal article" date="2014" name="PLoS Genet.">
        <title>Signature gene expression reveals novel clues to the molecular mechanisms of dimorphic transition in Penicillium marneffei.</title>
        <authorList>
            <person name="Yang E."/>
            <person name="Wang G."/>
            <person name="Cai J."/>
            <person name="Woo P.C."/>
            <person name="Lau S.K."/>
            <person name="Yuen K.-Y."/>
            <person name="Chow W.-N."/>
            <person name="Lin X."/>
        </authorList>
    </citation>
    <scope>NUCLEOTIDE SEQUENCE</scope>
    <source>
        <strain evidence="5">PM1</strain>
    </source>
</reference>
<sequence length="526" mass="59884">MSQFRAKRLDLGCFINARVIRDHTKRKVFEQFEPERQALRYAIRNTSLPQRVRAQAQLQLAQMHAYTRSTQIKNRCVAGGIARGVFRDFRLGRYQFRQQALAGELPGVKKASCIFHPHSFRSHLTTKLCTMLVYKKKDLPPDPVHPTDLEKLGFFINDQDQIRQIANAEEGFKFKINANERWNDVRGNSFNECIQRIVTSRLQEVGLSTLRLPLGSQPKDKHVPILVSPNLRTASRITLILGSPDQELGIWTYRSIAEQSINKGSMVEIAREILTNKPDTALIIANMGQLVYHCGSGRAMSQGTWFALPVETAAHPPPRQTWRNLIPRNTNWREHAKCIFEDVLAPESKMVNPEAKIDIIGVEEGGLGAVEYLVENWKSWNSSISGICFSRPQHHKHHLGVEDELSASDDITVPETGSFAHFISTRSRAYVLSDEPLQWPVPGTLEHGCNTYSGNEPVNHEDVIVSSWKSMLQWFDKVYADPAYEEAEFVIEETVEDDEGWEKWRRGEVDAIDDMQKLAVTDELES</sequence>
<dbReference type="FunFam" id="1.10.287.1480:FF:000001">
    <property type="entry name" value="30S ribosomal protein S14"/>
    <property type="match status" value="1"/>
</dbReference>
<dbReference type="Pfam" id="PF00253">
    <property type="entry name" value="Ribosomal_S14"/>
    <property type="match status" value="1"/>
</dbReference>
<dbReference type="GO" id="GO:0006412">
    <property type="term" value="P:translation"/>
    <property type="evidence" value="ECO:0007669"/>
    <property type="project" value="InterPro"/>
</dbReference>
<reference key="1">
    <citation type="journal article" date="2014" name="PLoS Genet.">
        <title>Signature Gene Expression Reveals Novel Clues to the Molecular Mechanisms of Dimorphic Transition in Penicillium marneffei.</title>
        <authorList>
            <person name="Yang E."/>
            <person name="Wang G."/>
            <person name="Cai J."/>
            <person name="Woo P.C."/>
            <person name="Lau S.K."/>
            <person name="Yuen K.-Y."/>
            <person name="Chow W.-N."/>
            <person name="Lin X."/>
        </authorList>
    </citation>
    <scope>NUCLEOTIDE SEQUENCE [LARGE SCALE GENOMIC DNA]</scope>
    <source>
        <strain>PM1</strain>
    </source>
</reference>
<dbReference type="InterPro" id="IPR048263">
    <property type="entry name" value="Arb2"/>
</dbReference>
<evidence type="ECO:0000256" key="2">
    <source>
        <dbReference type="ARBA" id="ARBA00022980"/>
    </source>
</evidence>
<dbReference type="GO" id="GO:0005737">
    <property type="term" value="C:cytoplasm"/>
    <property type="evidence" value="ECO:0007669"/>
    <property type="project" value="UniProtKB-ARBA"/>
</dbReference>
<dbReference type="GO" id="GO:1990904">
    <property type="term" value="C:ribonucleoprotein complex"/>
    <property type="evidence" value="ECO:0007669"/>
    <property type="project" value="UniProtKB-KW"/>
</dbReference>
<organism evidence="5">
    <name type="scientific">Talaromyces marneffei PM1</name>
    <dbReference type="NCBI Taxonomy" id="1077442"/>
    <lineage>
        <taxon>Eukaryota</taxon>
        <taxon>Fungi</taxon>
        <taxon>Dikarya</taxon>
        <taxon>Ascomycota</taxon>
        <taxon>Pezizomycotina</taxon>
        <taxon>Eurotiomycetes</taxon>
        <taxon>Eurotiomycetidae</taxon>
        <taxon>Eurotiales</taxon>
        <taxon>Trichocomaceae</taxon>
        <taxon>Talaromyces</taxon>
        <taxon>Talaromyces sect. Talaromyces</taxon>
    </lineage>
</organism>
<comment type="similarity">
    <text evidence="1">Belongs to the universal ribosomal protein uS14 family.</text>
</comment>
<dbReference type="EMBL" id="JPOX01000035">
    <property type="protein sequence ID" value="KFX43430.1"/>
    <property type="molecule type" value="Genomic_DNA"/>
</dbReference>
<dbReference type="InterPro" id="IPR053858">
    <property type="entry name" value="Arb2_dom"/>
</dbReference>
<dbReference type="Pfam" id="PF22749">
    <property type="entry name" value="Arb2"/>
    <property type="match status" value="1"/>
</dbReference>
<dbReference type="InterPro" id="IPR001209">
    <property type="entry name" value="Ribosomal_uS14"/>
</dbReference>
<dbReference type="PANTHER" id="PTHR21357:SF4">
    <property type="entry name" value="FAM172 FAMILY PROTEIN HOMOLOG CG10038"/>
    <property type="match status" value="1"/>
</dbReference>
<evidence type="ECO:0000313" key="5">
    <source>
        <dbReference type="EMBL" id="KFX43430.1"/>
    </source>
</evidence>
<dbReference type="GO" id="GO:0031048">
    <property type="term" value="P:regulatory ncRNA-mediated heterochromatin formation"/>
    <property type="evidence" value="ECO:0007669"/>
    <property type="project" value="TreeGrafter"/>
</dbReference>